<organism evidence="2 3">
    <name type="scientific">Barrientosiimonas humi</name>
    <dbReference type="NCBI Taxonomy" id="999931"/>
    <lineage>
        <taxon>Bacteria</taxon>
        <taxon>Bacillati</taxon>
        <taxon>Actinomycetota</taxon>
        <taxon>Actinomycetes</taxon>
        <taxon>Micrococcales</taxon>
        <taxon>Dermacoccaceae</taxon>
        <taxon>Barrientosiimonas</taxon>
    </lineage>
</organism>
<dbReference type="RefSeq" id="WP_142005491.1">
    <property type="nucleotide sequence ID" value="NZ_CAJTBP010000001.1"/>
</dbReference>
<dbReference type="Proteomes" id="UP000318336">
    <property type="component" value="Unassembled WGS sequence"/>
</dbReference>
<feature type="region of interest" description="Disordered" evidence="1">
    <location>
        <begin position="1"/>
        <end position="30"/>
    </location>
</feature>
<proteinExistence type="predicted"/>
<evidence type="ECO:0000256" key="1">
    <source>
        <dbReference type="SAM" id="MobiDB-lite"/>
    </source>
</evidence>
<feature type="compositionally biased region" description="Low complexity" evidence="1">
    <location>
        <begin position="12"/>
        <end position="26"/>
    </location>
</feature>
<evidence type="ECO:0000313" key="2">
    <source>
        <dbReference type="EMBL" id="TQL33487.1"/>
    </source>
</evidence>
<dbReference type="EMBL" id="VFOK01000001">
    <property type="protein sequence ID" value="TQL33487.1"/>
    <property type="molecule type" value="Genomic_DNA"/>
</dbReference>
<name>A0A542XCD1_9MICO</name>
<accession>A0A542XCD1</accession>
<reference evidence="2 3" key="1">
    <citation type="submission" date="2019-06" db="EMBL/GenBank/DDBJ databases">
        <title>Sequencing the genomes of 1000 actinobacteria strains.</title>
        <authorList>
            <person name="Klenk H.-P."/>
        </authorList>
    </citation>
    <scope>NUCLEOTIDE SEQUENCE [LARGE SCALE GENOMIC DNA]</scope>
    <source>
        <strain evidence="2 3">DSM 24617</strain>
    </source>
</reference>
<protein>
    <recommendedName>
        <fullName evidence="4">DUF4352 domain-containing protein</fullName>
    </recommendedName>
</protein>
<comment type="caution">
    <text evidence="2">The sequence shown here is derived from an EMBL/GenBank/DDBJ whole genome shotgun (WGS) entry which is preliminary data.</text>
</comment>
<sequence length="166" mass="17481">MTVTASPPNAGADAADTPPAPDAATTSYDGQALPLGTEATVEDEFSITALKFEPSVTVTYEDQEFLGLKAGQQWARIQAKICALSVPVEASWVGWEASTADGIAFQTPDSSFTDPFPRPLFPDGLNTVPPGQCRQGWVYLGIDKGAAADKLTYTAIGATPITWQVS</sequence>
<evidence type="ECO:0008006" key="4">
    <source>
        <dbReference type="Google" id="ProtNLM"/>
    </source>
</evidence>
<gene>
    <name evidence="2" type="ORF">FB554_1633</name>
</gene>
<evidence type="ECO:0000313" key="3">
    <source>
        <dbReference type="Proteomes" id="UP000318336"/>
    </source>
</evidence>
<dbReference type="AlphaFoldDB" id="A0A542XCD1"/>
<keyword evidence="3" id="KW-1185">Reference proteome</keyword>